<keyword evidence="2" id="KW-1185">Reference proteome</keyword>
<reference evidence="1" key="1">
    <citation type="journal article" date="2023" name="G3 (Bethesda)">
        <title>Whole genome assemblies of Zophobas morio and Tenebrio molitor.</title>
        <authorList>
            <person name="Kaur S."/>
            <person name="Stinson S.A."/>
            <person name="diCenzo G.C."/>
        </authorList>
    </citation>
    <scope>NUCLEOTIDE SEQUENCE</scope>
    <source>
        <strain evidence="1">QUZm001</strain>
    </source>
</reference>
<evidence type="ECO:0000313" key="1">
    <source>
        <dbReference type="EMBL" id="KAJ3615559.1"/>
    </source>
</evidence>
<protein>
    <submittedName>
        <fullName evidence="1">Uncharacterized protein</fullName>
    </submittedName>
</protein>
<organism evidence="1 2">
    <name type="scientific">Zophobas morio</name>
    <dbReference type="NCBI Taxonomy" id="2755281"/>
    <lineage>
        <taxon>Eukaryota</taxon>
        <taxon>Metazoa</taxon>
        <taxon>Ecdysozoa</taxon>
        <taxon>Arthropoda</taxon>
        <taxon>Hexapoda</taxon>
        <taxon>Insecta</taxon>
        <taxon>Pterygota</taxon>
        <taxon>Neoptera</taxon>
        <taxon>Endopterygota</taxon>
        <taxon>Coleoptera</taxon>
        <taxon>Polyphaga</taxon>
        <taxon>Cucujiformia</taxon>
        <taxon>Tenebrionidae</taxon>
        <taxon>Zophobas</taxon>
    </lineage>
</organism>
<accession>A0AA38HG67</accession>
<sequence length="144" mass="16357">MGFQCAEEKLAGKFLVHYNTGKAACQPSDDQFNSKREQYAGASAPWRNCFRKPHERCKNFIDSLAICVEPAALSFANNLLLLLVCFFKVVENYHKRIAGAYQSTIEAKDAPSRLHQINLKKLSFLAMEDRNATKEEPTANFFFD</sequence>
<dbReference type="Proteomes" id="UP001168821">
    <property type="component" value="Unassembled WGS sequence"/>
</dbReference>
<comment type="caution">
    <text evidence="1">The sequence shown here is derived from an EMBL/GenBank/DDBJ whole genome shotgun (WGS) entry which is preliminary data.</text>
</comment>
<evidence type="ECO:0000313" key="2">
    <source>
        <dbReference type="Proteomes" id="UP001168821"/>
    </source>
</evidence>
<dbReference type="EMBL" id="JALNTZ010004054">
    <property type="protein sequence ID" value="KAJ3615559.1"/>
    <property type="molecule type" value="Genomic_DNA"/>
</dbReference>
<dbReference type="AlphaFoldDB" id="A0AA38HG67"/>
<gene>
    <name evidence="1" type="ORF">Zmor_016326</name>
</gene>
<name>A0AA38HG67_9CUCU</name>
<proteinExistence type="predicted"/>